<sequence>MNEEQTQEAKQIFSEIMLKSLQSAFDVYLEENHIKAKFVFIDLYVIRDEEVSLGFDDLVKEVNVYSESLEVDIKEYVHVSYDYLYFVTKFERYIDLEKILSNLKEELVLQLSNTEPYGYVPSQYWYSKVQRVQSVQELSDYVDGNLEAFVMKYAENWELEKER</sequence>
<dbReference type="AlphaFoldDB" id="A0ABC9P5I7"/>
<evidence type="ECO:0000313" key="2">
    <source>
        <dbReference type="Proteomes" id="UP000004933"/>
    </source>
</evidence>
<gene>
    <name evidence="1" type="ORF">HMPREF9511_01719</name>
</gene>
<evidence type="ECO:0000313" key="1">
    <source>
        <dbReference type="EMBL" id="EFU90290.1"/>
    </source>
</evidence>
<dbReference type="Proteomes" id="UP000004933">
    <property type="component" value="Unassembled WGS sequence"/>
</dbReference>
<dbReference type="EMBL" id="AEBE01000064">
    <property type="protein sequence ID" value="EFU90290.1"/>
    <property type="molecule type" value="Genomic_DNA"/>
</dbReference>
<organism evidence="1 2">
    <name type="scientific">Enterococcus faecalis TX0630</name>
    <dbReference type="NCBI Taxonomy" id="749508"/>
    <lineage>
        <taxon>Bacteria</taxon>
        <taxon>Bacillati</taxon>
        <taxon>Bacillota</taxon>
        <taxon>Bacilli</taxon>
        <taxon>Lactobacillales</taxon>
        <taxon>Enterococcaceae</taxon>
        <taxon>Enterococcus</taxon>
    </lineage>
</organism>
<dbReference type="RefSeq" id="WP_002386527.1">
    <property type="nucleotide sequence ID" value="NZ_GL454816.1"/>
</dbReference>
<reference evidence="1 2" key="1">
    <citation type="submission" date="2010-09" db="EMBL/GenBank/DDBJ databases">
        <authorList>
            <person name="Weinstock G."/>
            <person name="Sodergren E."/>
            <person name="Clifton S."/>
            <person name="Fulton L."/>
            <person name="Fulton B."/>
            <person name="Courtney L."/>
            <person name="Fronick C."/>
            <person name="Harrison M."/>
            <person name="Strong C."/>
            <person name="Farmer C."/>
            <person name="Delahaunty K."/>
            <person name="Markovic C."/>
            <person name="Hall O."/>
            <person name="Minx P."/>
            <person name="Tomlinson C."/>
            <person name="Mitreva M."/>
            <person name="Hou S."/>
            <person name="Chen J."/>
            <person name="Wollam A."/>
            <person name="Pepin K.H."/>
            <person name="Johnson M."/>
            <person name="Bhonagiri V."/>
            <person name="Zhang X."/>
            <person name="Suruliraj S."/>
            <person name="Warren W."/>
            <person name="Chinwalla A."/>
            <person name="Mardis E.R."/>
            <person name="Wilson R.K."/>
        </authorList>
    </citation>
    <scope>NUCLEOTIDE SEQUENCE [LARGE SCALE GENOMIC DNA]</scope>
    <source>
        <strain evidence="1 2">TX0630</strain>
    </source>
</reference>
<name>A0ABC9P5I7_ENTFL</name>
<accession>A0ABC9P5I7</accession>
<proteinExistence type="predicted"/>
<protein>
    <submittedName>
        <fullName evidence="1">Uncharacterized protein</fullName>
    </submittedName>
</protein>
<comment type="caution">
    <text evidence="1">The sequence shown here is derived from an EMBL/GenBank/DDBJ whole genome shotgun (WGS) entry which is preliminary data.</text>
</comment>